<dbReference type="AlphaFoldDB" id="A0A1W9I586"/>
<dbReference type="Proteomes" id="UP000192872">
    <property type="component" value="Unassembled WGS sequence"/>
</dbReference>
<sequence>MRYLFLGLALAVSAPSLTFAAESVGAQYENEIVLKGQIVDIVCELTGNCTKECGEGKRVLGLKTDDSTIYLIAKGPPLFANANESVLPFCAKPIEVDGLLIKNPKMPLLFVQRYRAAGSADWKDADGFEVAWKARNGESDEWFRKDPLVVEIVKKSGPLGIPGLAPKP</sequence>
<reference evidence="2 3" key="1">
    <citation type="journal article" date="2017" name="Water Res.">
        <title>Comammox in drinking water systems.</title>
        <authorList>
            <person name="Wang Y."/>
            <person name="Ma L."/>
            <person name="Mao Y."/>
            <person name="Jiang X."/>
            <person name="Xia Y."/>
            <person name="Yu K."/>
            <person name="Li B."/>
            <person name="Zhang T."/>
        </authorList>
    </citation>
    <scope>NUCLEOTIDE SEQUENCE [LARGE SCALE GENOMIC DNA]</scope>
    <source>
        <strain evidence="2">SG_bin8</strain>
    </source>
</reference>
<accession>A0A1W9I586</accession>
<evidence type="ECO:0000313" key="2">
    <source>
        <dbReference type="EMBL" id="OQW54772.1"/>
    </source>
</evidence>
<comment type="caution">
    <text evidence="2">The sequence shown here is derived from an EMBL/GenBank/DDBJ whole genome shotgun (WGS) entry which is preliminary data.</text>
</comment>
<evidence type="ECO:0000256" key="1">
    <source>
        <dbReference type="SAM" id="SignalP"/>
    </source>
</evidence>
<organism evidence="2 3">
    <name type="scientific">Candidatus Raskinella chloraquaticus</name>
    <dbReference type="NCBI Taxonomy" id="1951219"/>
    <lineage>
        <taxon>Bacteria</taxon>
        <taxon>Pseudomonadati</taxon>
        <taxon>Pseudomonadota</taxon>
        <taxon>Alphaproteobacteria</taxon>
        <taxon>Hyphomicrobiales</taxon>
        <taxon>Phreatobacteraceae</taxon>
        <taxon>Candidatus Raskinella</taxon>
    </lineage>
</organism>
<evidence type="ECO:0000313" key="3">
    <source>
        <dbReference type="Proteomes" id="UP000192872"/>
    </source>
</evidence>
<dbReference type="STRING" id="1827387.A4S15_04040"/>
<keyword evidence="1" id="KW-0732">Signal</keyword>
<proteinExistence type="predicted"/>
<dbReference type="EMBL" id="LWDL01000001">
    <property type="protein sequence ID" value="OQW54772.1"/>
    <property type="molecule type" value="Genomic_DNA"/>
</dbReference>
<protein>
    <submittedName>
        <fullName evidence="2">Uncharacterized protein</fullName>
    </submittedName>
</protein>
<feature type="chain" id="PRO_5012484496" evidence="1">
    <location>
        <begin position="21"/>
        <end position="168"/>
    </location>
</feature>
<name>A0A1W9I586_9HYPH</name>
<feature type="signal peptide" evidence="1">
    <location>
        <begin position="1"/>
        <end position="20"/>
    </location>
</feature>
<dbReference type="RefSeq" id="WP_376800548.1">
    <property type="nucleotide sequence ID" value="NZ_DBNB01000011.1"/>
</dbReference>
<gene>
    <name evidence="2" type="ORF">A4S15_04040</name>
</gene>